<name>B4N3T8_DROWI</name>
<evidence type="ECO:0000313" key="3">
    <source>
        <dbReference type="EMBL" id="EDW79293.2"/>
    </source>
</evidence>
<organism evidence="3 4">
    <name type="scientific">Drosophila willistoni</name>
    <name type="common">Fruit fly</name>
    <dbReference type="NCBI Taxonomy" id="7260"/>
    <lineage>
        <taxon>Eukaryota</taxon>
        <taxon>Metazoa</taxon>
        <taxon>Ecdysozoa</taxon>
        <taxon>Arthropoda</taxon>
        <taxon>Hexapoda</taxon>
        <taxon>Insecta</taxon>
        <taxon>Pterygota</taxon>
        <taxon>Neoptera</taxon>
        <taxon>Endopterygota</taxon>
        <taxon>Diptera</taxon>
        <taxon>Brachycera</taxon>
        <taxon>Muscomorpha</taxon>
        <taxon>Ephydroidea</taxon>
        <taxon>Drosophilidae</taxon>
        <taxon>Drosophila</taxon>
        <taxon>Sophophora</taxon>
    </lineage>
</organism>
<gene>
    <name evidence="3" type="primary">Dwil\GK25459</name>
    <name evidence="3" type="ORF">Dwil_GK25459</name>
</gene>
<feature type="signal peptide" evidence="2">
    <location>
        <begin position="1"/>
        <end position="22"/>
    </location>
</feature>
<dbReference type="HOGENOM" id="CLU_1148252_0_0_1"/>
<dbReference type="AlphaFoldDB" id="B4N3T8"/>
<evidence type="ECO:0000256" key="2">
    <source>
        <dbReference type="SAM" id="SignalP"/>
    </source>
</evidence>
<evidence type="ECO:0000313" key="4">
    <source>
        <dbReference type="Proteomes" id="UP000007798"/>
    </source>
</evidence>
<feature type="region of interest" description="Disordered" evidence="1">
    <location>
        <begin position="118"/>
        <end position="143"/>
    </location>
</feature>
<dbReference type="EMBL" id="CH964095">
    <property type="protein sequence ID" value="EDW79293.2"/>
    <property type="molecule type" value="Genomic_DNA"/>
</dbReference>
<keyword evidence="2" id="KW-0732">Signal</keyword>
<dbReference type="InParanoid" id="B4N3T8"/>
<dbReference type="OrthoDB" id="7867393at2759"/>
<feature type="chain" id="PRO_5006458203" description="VM domain-containing protein" evidence="2">
    <location>
        <begin position="23"/>
        <end position="243"/>
    </location>
</feature>
<accession>B4N3T8</accession>
<sequence>MDQRATAIGIVLLCLCAGTSLAFQDKAPVQHSLIPGQSRTDKQQVLEDPLGSGRGIDENLLKTIGKGGIKLVVASGSTTTTPKPAVQHQHHYYYPEEQHGRQYGYGYGGYNHPPTPYQPWPVYPQPPPPPPPPQRPWTQPPPPPPTPPYYQWYGGQWGNYGGYGYDYYPGYSGYPGYPYYPYYRASSNAQAGDNGPGSGPGDIVPPPTAGFQARYLSATNNLIDGKGTQNVLPLYHLLNMSRP</sequence>
<protein>
    <recommendedName>
        <fullName evidence="5">VM domain-containing protein</fullName>
    </recommendedName>
</protein>
<dbReference type="STRING" id="7260.B4N3T8"/>
<reference evidence="3 4" key="1">
    <citation type="journal article" date="2007" name="Nature">
        <title>Evolution of genes and genomes on the Drosophila phylogeny.</title>
        <authorList>
            <consortium name="Drosophila 12 Genomes Consortium"/>
            <person name="Clark A.G."/>
            <person name="Eisen M.B."/>
            <person name="Smith D.R."/>
            <person name="Bergman C.M."/>
            <person name="Oliver B."/>
            <person name="Markow T.A."/>
            <person name="Kaufman T.C."/>
            <person name="Kellis M."/>
            <person name="Gelbart W."/>
            <person name="Iyer V.N."/>
            <person name="Pollard D.A."/>
            <person name="Sackton T.B."/>
            <person name="Larracuente A.M."/>
            <person name="Singh N.D."/>
            <person name="Abad J.P."/>
            <person name="Abt D.N."/>
            <person name="Adryan B."/>
            <person name="Aguade M."/>
            <person name="Akashi H."/>
            <person name="Anderson W.W."/>
            <person name="Aquadro C.F."/>
            <person name="Ardell D.H."/>
            <person name="Arguello R."/>
            <person name="Artieri C.G."/>
            <person name="Barbash D.A."/>
            <person name="Barker D."/>
            <person name="Barsanti P."/>
            <person name="Batterham P."/>
            <person name="Batzoglou S."/>
            <person name="Begun D."/>
            <person name="Bhutkar A."/>
            <person name="Blanco E."/>
            <person name="Bosak S.A."/>
            <person name="Bradley R.K."/>
            <person name="Brand A.D."/>
            <person name="Brent M.R."/>
            <person name="Brooks A.N."/>
            <person name="Brown R.H."/>
            <person name="Butlin R.K."/>
            <person name="Caggese C."/>
            <person name="Calvi B.R."/>
            <person name="Bernardo de Carvalho A."/>
            <person name="Caspi A."/>
            <person name="Castrezana S."/>
            <person name="Celniker S.E."/>
            <person name="Chang J.L."/>
            <person name="Chapple C."/>
            <person name="Chatterji S."/>
            <person name="Chinwalla A."/>
            <person name="Civetta A."/>
            <person name="Clifton S.W."/>
            <person name="Comeron J.M."/>
            <person name="Costello J.C."/>
            <person name="Coyne J.A."/>
            <person name="Daub J."/>
            <person name="David R.G."/>
            <person name="Delcher A.L."/>
            <person name="Delehaunty K."/>
            <person name="Do C.B."/>
            <person name="Ebling H."/>
            <person name="Edwards K."/>
            <person name="Eickbush T."/>
            <person name="Evans J.D."/>
            <person name="Filipski A."/>
            <person name="Findeiss S."/>
            <person name="Freyhult E."/>
            <person name="Fulton L."/>
            <person name="Fulton R."/>
            <person name="Garcia A.C."/>
            <person name="Gardiner A."/>
            <person name="Garfield D.A."/>
            <person name="Garvin B.E."/>
            <person name="Gibson G."/>
            <person name="Gilbert D."/>
            <person name="Gnerre S."/>
            <person name="Godfrey J."/>
            <person name="Good R."/>
            <person name="Gotea V."/>
            <person name="Gravely B."/>
            <person name="Greenberg A.J."/>
            <person name="Griffiths-Jones S."/>
            <person name="Gross S."/>
            <person name="Guigo R."/>
            <person name="Gustafson E.A."/>
            <person name="Haerty W."/>
            <person name="Hahn M.W."/>
            <person name="Halligan D.L."/>
            <person name="Halpern A.L."/>
            <person name="Halter G.M."/>
            <person name="Han M.V."/>
            <person name="Heger A."/>
            <person name="Hillier L."/>
            <person name="Hinrichs A.S."/>
            <person name="Holmes I."/>
            <person name="Hoskins R.A."/>
            <person name="Hubisz M.J."/>
            <person name="Hultmark D."/>
            <person name="Huntley M.A."/>
            <person name="Jaffe D.B."/>
            <person name="Jagadeeshan S."/>
            <person name="Jeck W.R."/>
            <person name="Johnson J."/>
            <person name="Jones C.D."/>
            <person name="Jordan W.C."/>
            <person name="Karpen G.H."/>
            <person name="Kataoka E."/>
            <person name="Keightley P.D."/>
            <person name="Kheradpour P."/>
            <person name="Kirkness E.F."/>
            <person name="Koerich L.B."/>
            <person name="Kristiansen K."/>
            <person name="Kudrna D."/>
            <person name="Kulathinal R.J."/>
            <person name="Kumar S."/>
            <person name="Kwok R."/>
            <person name="Lander E."/>
            <person name="Langley C.H."/>
            <person name="Lapoint R."/>
            <person name="Lazzaro B.P."/>
            <person name="Lee S.J."/>
            <person name="Levesque L."/>
            <person name="Li R."/>
            <person name="Lin C.F."/>
            <person name="Lin M.F."/>
            <person name="Lindblad-Toh K."/>
            <person name="Llopart A."/>
            <person name="Long M."/>
            <person name="Low L."/>
            <person name="Lozovsky E."/>
            <person name="Lu J."/>
            <person name="Luo M."/>
            <person name="Machado C.A."/>
            <person name="Makalowski W."/>
            <person name="Marzo M."/>
            <person name="Matsuda M."/>
            <person name="Matzkin L."/>
            <person name="McAllister B."/>
            <person name="McBride C.S."/>
            <person name="McKernan B."/>
            <person name="McKernan K."/>
            <person name="Mendez-Lago M."/>
            <person name="Minx P."/>
            <person name="Mollenhauer M.U."/>
            <person name="Montooth K."/>
            <person name="Mount S.M."/>
            <person name="Mu X."/>
            <person name="Myers E."/>
            <person name="Negre B."/>
            <person name="Newfeld S."/>
            <person name="Nielsen R."/>
            <person name="Noor M.A."/>
            <person name="O'Grady P."/>
            <person name="Pachter L."/>
            <person name="Papaceit M."/>
            <person name="Parisi M.J."/>
            <person name="Parisi M."/>
            <person name="Parts L."/>
            <person name="Pedersen J.S."/>
            <person name="Pesole G."/>
            <person name="Phillippy A.M."/>
            <person name="Ponting C.P."/>
            <person name="Pop M."/>
            <person name="Porcelli D."/>
            <person name="Powell J.R."/>
            <person name="Prohaska S."/>
            <person name="Pruitt K."/>
            <person name="Puig M."/>
            <person name="Quesneville H."/>
            <person name="Ram K.R."/>
            <person name="Rand D."/>
            <person name="Rasmussen M.D."/>
            <person name="Reed L.K."/>
            <person name="Reenan R."/>
            <person name="Reily A."/>
            <person name="Remington K.A."/>
            <person name="Rieger T.T."/>
            <person name="Ritchie M.G."/>
            <person name="Robin C."/>
            <person name="Rogers Y.H."/>
            <person name="Rohde C."/>
            <person name="Rozas J."/>
            <person name="Rubenfield M.J."/>
            <person name="Ruiz A."/>
            <person name="Russo S."/>
            <person name="Salzberg S.L."/>
            <person name="Sanchez-Gracia A."/>
            <person name="Saranga D.J."/>
            <person name="Sato H."/>
            <person name="Schaeffer S.W."/>
            <person name="Schatz M.C."/>
            <person name="Schlenke T."/>
            <person name="Schwartz R."/>
            <person name="Segarra C."/>
            <person name="Singh R.S."/>
            <person name="Sirot L."/>
            <person name="Sirota M."/>
            <person name="Sisneros N.B."/>
            <person name="Smith C.D."/>
            <person name="Smith T.F."/>
            <person name="Spieth J."/>
            <person name="Stage D.E."/>
            <person name="Stark A."/>
            <person name="Stephan W."/>
            <person name="Strausberg R.L."/>
            <person name="Strempel S."/>
            <person name="Sturgill D."/>
            <person name="Sutton G."/>
            <person name="Sutton G.G."/>
            <person name="Tao W."/>
            <person name="Teichmann S."/>
            <person name="Tobari Y.N."/>
            <person name="Tomimura Y."/>
            <person name="Tsolas J.M."/>
            <person name="Valente V.L."/>
            <person name="Venter E."/>
            <person name="Venter J.C."/>
            <person name="Vicario S."/>
            <person name="Vieira F.G."/>
            <person name="Vilella A.J."/>
            <person name="Villasante A."/>
            <person name="Walenz B."/>
            <person name="Wang J."/>
            <person name="Wasserman M."/>
            <person name="Watts T."/>
            <person name="Wilson D."/>
            <person name="Wilson R.K."/>
            <person name="Wing R.A."/>
            <person name="Wolfner M.F."/>
            <person name="Wong A."/>
            <person name="Wong G.K."/>
            <person name="Wu C.I."/>
            <person name="Wu G."/>
            <person name="Yamamoto D."/>
            <person name="Yang H.P."/>
            <person name="Yang S.P."/>
            <person name="Yorke J.A."/>
            <person name="Yoshida K."/>
            <person name="Zdobnov E."/>
            <person name="Zhang P."/>
            <person name="Zhang Y."/>
            <person name="Zimin A.V."/>
            <person name="Baldwin J."/>
            <person name="Abdouelleil A."/>
            <person name="Abdulkadir J."/>
            <person name="Abebe A."/>
            <person name="Abera B."/>
            <person name="Abreu J."/>
            <person name="Acer S.C."/>
            <person name="Aftuck L."/>
            <person name="Alexander A."/>
            <person name="An P."/>
            <person name="Anderson E."/>
            <person name="Anderson S."/>
            <person name="Arachi H."/>
            <person name="Azer M."/>
            <person name="Bachantsang P."/>
            <person name="Barry A."/>
            <person name="Bayul T."/>
            <person name="Berlin A."/>
            <person name="Bessette D."/>
            <person name="Bloom T."/>
            <person name="Blye J."/>
            <person name="Boguslavskiy L."/>
            <person name="Bonnet C."/>
            <person name="Boukhgalter B."/>
            <person name="Bourzgui I."/>
            <person name="Brown A."/>
            <person name="Cahill P."/>
            <person name="Channer S."/>
            <person name="Cheshatsang Y."/>
            <person name="Chuda L."/>
            <person name="Citroen M."/>
            <person name="Collymore A."/>
            <person name="Cooke P."/>
            <person name="Costello M."/>
            <person name="D'Aco K."/>
            <person name="Daza R."/>
            <person name="De Haan G."/>
            <person name="DeGray S."/>
            <person name="DeMaso C."/>
            <person name="Dhargay N."/>
            <person name="Dooley K."/>
            <person name="Dooley E."/>
            <person name="Doricent M."/>
            <person name="Dorje P."/>
            <person name="Dorjee K."/>
            <person name="Dupes A."/>
            <person name="Elong R."/>
            <person name="Falk J."/>
            <person name="Farina A."/>
            <person name="Faro S."/>
            <person name="Ferguson D."/>
            <person name="Fisher S."/>
            <person name="Foley C.D."/>
            <person name="Franke A."/>
            <person name="Friedrich D."/>
            <person name="Gadbois L."/>
            <person name="Gearin G."/>
            <person name="Gearin C.R."/>
            <person name="Giannoukos G."/>
            <person name="Goode T."/>
            <person name="Graham J."/>
            <person name="Grandbois E."/>
            <person name="Grewal S."/>
            <person name="Gyaltsen K."/>
            <person name="Hafez N."/>
            <person name="Hagos B."/>
            <person name="Hall J."/>
            <person name="Henson C."/>
            <person name="Hollinger A."/>
            <person name="Honan T."/>
            <person name="Huard M.D."/>
            <person name="Hughes L."/>
            <person name="Hurhula B."/>
            <person name="Husby M.E."/>
            <person name="Kamat A."/>
            <person name="Kanga B."/>
            <person name="Kashin S."/>
            <person name="Khazanovich D."/>
            <person name="Kisner P."/>
            <person name="Lance K."/>
            <person name="Lara M."/>
            <person name="Lee W."/>
            <person name="Lennon N."/>
            <person name="Letendre F."/>
            <person name="LeVine R."/>
            <person name="Lipovsky A."/>
            <person name="Liu X."/>
            <person name="Liu J."/>
            <person name="Liu S."/>
            <person name="Lokyitsang T."/>
            <person name="Lokyitsang Y."/>
            <person name="Lubonja R."/>
            <person name="Lui A."/>
            <person name="MacDonald P."/>
            <person name="Magnisalis V."/>
            <person name="Maru K."/>
            <person name="Matthews C."/>
            <person name="McCusker W."/>
            <person name="McDonough S."/>
            <person name="Mehta T."/>
            <person name="Meldrim J."/>
            <person name="Meneus L."/>
            <person name="Mihai O."/>
            <person name="Mihalev A."/>
            <person name="Mihova T."/>
            <person name="Mittelman R."/>
            <person name="Mlenga V."/>
            <person name="Montmayeur A."/>
            <person name="Mulrain L."/>
            <person name="Navidi A."/>
            <person name="Naylor J."/>
            <person name="Negash T."/>
            <person name="Nguyen T."/>
            <person name="Nguyen N."/>
            <person name="Nicol R."/>
            <person name="Norbu C."/>
            <person name="Norbu N."/>
            <person name="Novod N."/>
            <person name="O'Neill B."/>
            <person name="Osman S."/>
            <person name="Markiewicz E."/>
            <person name="Oyono O.L."/>
            <person name="Patti C."/>
            <person name="Phunkhang P."/>
            <person name="Pierre F."/>
            <person name="Priest M."/>
            <person name="Raghuraman S."/>
            <person name="Rege F."/>
            <person name="Reyes R."/>
            <person name="Rise C."/>
            <person name="Rogov P."/>
            <person name="Ross K."/>
            <person name="Ryan E."/>
            <person name="Settipalli S."/>
            <person name="Shea T."/>
            <person name="Sherpa N."/>
            <person name="Shi L."/>
            <person name="Shih D."/>
            <person name="Sparrow T."/>
            <person name="Spaulding J."/>
            <person name="Stalker J."/>
            <person name="Stange-Thomann N."/>
            <person name="Stavropoulos S."/>
            <person name="Stone C."/>
            <person name="Strader C."/>
            <person name="Tesfaye S."/>
            <person name="Thomson T."/>
            <person name="Thoulutsang Y."/>
            <person name="Thoulutsang D."/>
            <person name="Topham K."/>
            <person name="Topping I."/>
            <person name="Tsamla T."/>
            <person name="Vassiliev H."/>
            <person name="Vo A."/>
            <person name="Wangchuk T."/>
            <person name="Wangdi T."/>
            <person name="Weiand M."/>
            <person name="Wilkinson J."/>
            <person name="Wilson A."/>
            <person name="Yadav S."/>
            <person name="Young G."/>
            <person name="Yu Q."/>
            <person name="Zembek L."/>
            <person name="Zhong D."/>
            <person name="Zimmer A."/>
            <person name="Zwirko Z."/>
            <person name="Jaffe D.B."/>
            <person name="Alvarez P."/>
            <person name="Brockman W."/>
            <person name="Butler J."/>
            <person name="Chin C."/>
            <person name="Gnerre S."/>
            <person name="Grabherr M."/>
            <person name="Kleber M."/>
            <person name="Mauceli E."/>
            <person name="MacCallum I."/>
        </authorList>
    </citation>
    <scope>NUCLEOTIDE SEQUENCE [LARGE SCALE GENOMIC DNA]</scope>
    <source>
        <strain evidence="4">Tucson 14030-0811.24</strain>
    </source>
</reference>
<keyword evidence="4" id="KW-1185">Reference proteome</keyword>
<proteinExistence type="predicted"/>
<dbReference type="Proteomes" id="UP000007798">
    <property type="component" value="Unassembled WGS sequence"/>
</dbReference>
<evidence type="ECO:0000256" key="1">
    <source>
        <dbReference type="SAM" id="MobiDB-lite"/>
    </source>
</evidence>
<evidence type="ECO:0008006" key="5">
    <source>
        <dbReference type="Google" id="ProtNLM"/>
    </source>
</evidence>